<evidence type="ECO:0000313" key="2">
    <source>
        <dbReference type="Proteomes" id="UP001345963"/>
    </source>
</evidence>
<protein>
    <submittedName>
        <fullName evidence="1">Uncharacterized protein</fullName>
    </submittedName>
</protein>
<dbReference type="Proteomes" id="UP001345963">
    <property type="component" value="Unassembled WGS sequence"/>
</dbReference>
<comment type="caution">
    <text evidence="1">The sequence shown here is derived from an EMBL/GenBank/DDBJ whole genome shotgun (WGS) entry which is preliminary data.</text>
</comment>
<evidence type="ECO:0000313" key="1">
    <source>
        <dbReference type="EMBL" id="MED6234310.1"/>
    </source>
</evidence>
<organism evidence="1 2">
    <name type="scientific">Ataeniobius toweri</name>
    <dbReference type="NCBI Taxonomy" id="208326"/>
    <lineage>
        <taxon>Eukaryota</taxon>
        <taxon>Metazoa</taxon>
        <taxon>Chordata</taxon>
        <taxon>Craniata</taxon>
        <taxon>Vertebrata</taxon>
        <taxon>Euteleostomi</taxon>
        <taxon>Actinopterygii</taxon>
        <taxon>Neopterygii</taxon>
        <taxon>Teleostei</taxon>
        <taxon>Neoteleostei</taxon>
        <taxon>Acanthomorphata</taxon>
        <taxon>Ovalentaria</taxon>
        <taxon>Atherinomorphae</taxon>
        <taxon>Cyprinodontiformes</taxon>
        <taxon>Goodeidae</taxon>
        <taxon>Ataeniobius</taxon>
    </lineage>
</organism>
<accession>A0ABU7A9P4</accession>
<dbReference type="EMBL" id="JAHUTI010006368">
    <property type="protein sequence ID" value="MED6234310.1"/>
    <property type="molecule type" value="Genomic_DNA"/>
</dbReference>
<name>A0ABU7A9P4_9TELE</name>
<keyword evidence="2" id="KW-1185">Reference proteome</keyword>
<sequence>MLDLISLSSSTFISNMAFRSSTISHSFSVKRHHLSRNQESAKPFILVNESYIMTQTTSDSSGSFSIRAFSVLVFLSPSTPAQQLSLLAFRPSFLSIRMVFISLRRCRSPG</sequence>
<reference evidence="1 2" key="1">
    <citation type="submission" date="2021-07" db="EMBL/GenBank/DDBJ databases">
        <authorList>
            <person name="Palmer J.M."/>
        </authorList>
    </citation>
    <scope>NUCLEOTIDE SEQUENCE [LARGE SCALE GENOMIC DNA]</scope>
    <source>
        <strain evidence="1 2">AT_MEX2019</strain>
        <tissue evidence="1">Muscle</tissue>
    </source>
</reference>
<proteinExistence type="predicted"/>
<gene>
    <name evidence="1" type="ORF">ATANTOWER_026698</name>
</gene>